<organism evidence="2">
    <name type="scientific">uncultured Gemmatimonadaceae bacterium</name>
    <dbReference type="NCBI Taxonomy" id="246130"/>
    <lineage>
        <taxon>Bacteria</taxon>
        <taxon>Pseudomonadati</taxon>
        <taxon>Gemmatimonadota</taxon>
        <taxon>Gemmatimonadia</taxon>
        <taxon>Gemmatimonadales</taxon>
        <taxon>Gemmatimonadaceae</taxon>
        <taxon>environmental samples</taxon>
    </lineage>
</organism>
<dbReference type="EMBL" id="CADCTX010000147">
    <property type="protein sequence ID" value="CAA9303384.1"/>
    <property type="molecule type" value="Genomic_DNA"/>
</dbReference>
<dbReference type="InterPro" id="IPR016920">
    <property type="entry name" value="UCP029477"/>
</dbReference>
<gene>
    <name evidence="2" type="ORF">AVDCRST_MAG40-508</name>
</gene>
<accession>A0A6J4KFG6</accession>
<evidence type="ECO:0000259" key="1">
    <source>
        <dbReference type="Pfam" id="PF09537"/>
    </source>
</evidence>
<proteinExistence type="predicted"/>
<protein>
    <recommendedName>
        <fullName evidence="1">DUF2383 domain-containing protein</fullName>
    </recommendedName>
</protein>
<dbReference type="Gene3D" id="1.20.1260.10">
    <property type="match status" value="1"/>
</dbReference>
<feature type="domain" description="DUF2383" evidence="1">
    <location>
        <begin position="8"/>
        <end position="117"/>
    </location>
</feature>
<dbReference type="Pfam" id="PF09537">
    <property type="entry name" value="DUF2383"/>
    <property type="match status" value="1"/>
</dbReference>
<dbReference type="InterPro" id="IPR012347">
    <property type="entry name" value="Ferritin-like"/>
</dbReference>
<dbReference type="NCBIfam" id="TIGR02284">
    <property type="entry name" value="PA2169 family four-helix-bundle protein"/>
    <property type="match status" value="1"/>
</dbReference>
<dbReference type="InterPro" id="IPR011971">
    <property type="entry name" value="CHP02284"/>
</dbReference>
<name>A0A6J4KFG6_9BACT</name>
<reference evidence="2" key="1">
    <citation type="submission" date="2020-02" db="EMBL/GenBank/DDBJ databases">
        <authorList>
            <person name="Meier V. D."/>
        </authorList>
    </citation>
    <scope>NUCLEOTIDE SEQUENCE</scope>
    <source>
        <strain evidence="2">AVDCRST_MAG40</strain>
    </source>
</reference>
<sequence>MAADNKTAISTLNDLIETCKDGSNGFMAAAAAVTQPDAKALFTSRTPIIEHAAAELQAEVTRLGGKPETSGSVAATVHRGFIGLKAAITGKDEAAVITECVRGEELAVKNYEDALKKELPMETRAILERHLRGTVQNLEKVRALGQRYNASEPTIAPKPEADAR</sequence>
<dbReference type="AlphaFoldDB" id="A0A6J4KFG6"/>
<dbReference type="InterPro" id="IPR019052">
    <property type="entry name" value="DUF2383"/>
</dbReference>
<evidence type="ECO:0000313" key="2">
    <source>
        <dbReference type="EMBL" id="CAA9303384.1"/>
    </source>
</evidence>
<dbReference type="PIRSF" id="PIRSF029477">
    <property type="entry name" value="UCP029477"/>
    <property type="match status" value="1"/>
</dbReference>